<dbReference type="PROSITE" id="PS50879">
    <property type="entry name" value="RNASE_H_1"/>
    <property type="match status" value="1"/>
</dbReference>
<proteinExistence type="inferred from homology"/>
<keyword evidence="6" id="KW-0255">Endonuclease</keyword>
<gene>
    <name evidence="10" type="ORF">EDC05_005667</name>
</gene>
<dbReference type="EMBL" id="JANBQD010000116">
    <property type="protein sequence ID" value="KAJ1987781.1"/>
    <property type="molecule type" value="Genomic_DNA"/>
</dbReference>
<protein>
    <recommendedName>
        <fullName evidence="3">ribonuclease H</fullName>
        <ecNumber evidence="3">3.1.26.4</ecNumber>
    </recommendedName>
</protein>
<sequence length="385" mass="44021">MVDTRIESVLTKTPNKDFWPRVWAHSTTRMITHIPDLFALRPDGRIAVWVAGPKQWSKSISNEVEREQDPARDTPEQPLIDLAHVRRVLSLVTHQPEPLLNGRQMAAGKWAHTASTEERTHRTPLLEGPQHARPFTRKELKSLISEEEHRRMRQAEEVTVYTDGSFINDADRLSLSFAAVFEFQVDSKELEQVCVKGRTADGPFSSTTAELMAIAAAMAIAPRDCKVCISSDSRAAISIAKELADKESTQHQHEKSNLAYLATITRPWFQKRRAETRFRWIKGHAGNRGNEQADRLANEAHALEGPWTTRTRVPPPDMRFWVCVGNELAPQNTNGLLRKQYETYDHKRVIDRYARKQMADERSACAPKQRSKQHQTRTATKRHEN</sequence>
<evidence type="ECO:0000256" key="4">
    <source>
        <dbReference type="ARBA" id="ARBA00022722"/>
    </source>
</evidence>
<evidence type="ECO:0000256" key="7">
    <source>
        <dbReference type="ARBA" id="ARBA00022801"/>
    </source>
</evidence>
<evidence type="ECO:0000313" key="10">
    <source>
        <dbReference type="EMBL" id="KAJ1987781.1"/>
    </source>
</evidence>
<comment type="catalytic activity">
    <reaction evidence="1">
        <text>Endonucleolytic cleavage to 5'-phosphomonoester.</text>
        <dbReference type="EC" id="3.1.26.4"/>
    </reaction>
</comment>
<keyword evidence="11" id="KW-1185">Reference proteome</keyword>
<dbReference type="InterPro" id="IPR050092">
    <property type="entry name" value="RNase_H"/>
</dbReference>
<evidence type="ECO:0000256" key="1">
    <source>
        <dbReference type="ARBA" id="ARBA00000077"/>
    </source>
</evidence>
<dbReference type="InterPro" id="IPR012337">
    <property type="entry name" value="RNaseH-like_sf"/>
</dbReference>
<dbReference type="PANTHER" id="PTHR10642">
    <property type="entry name" value="RIBONUCLEASE H1"/>
    <property type="match status" value="1"/>
</dbReference>
<evidence type="ECO:0000259" key="9">
    <source>
        <dbReference type="PROSITE" id="PS50879"/>
    </source>
</evidence>
<evidence type="ECO:0000256" key="8">
    <source>
        <dbReference type="SAM" id="MobiDB-lite"/>
    </source>
</evidence>
<dbReference type="InterPro" id="IPR036397">
    <property type="entry name" value="RNaseH_sf"/>
</dbReference>
<keyword evidence="5" id="KW-0479">Metal-binding</keyword>
<feature type="domain" description="RNase H type-1" evidence="9">
    <location>
        <begin position="154"/>
        <end position="302"/>
    </location>
</feature>
<dbReference type="PANTHER" id="PTHR10642:SF26">
    <property type="entry name" value="RIBONUCLEASE H1"/>
    <property type="match status" value="1"/>
</dbReference>
<dbReference type="InterPro" id="IPR002156">
    <property type="entry name" value="RNaseH_domain"/>
</dbReference>
<dbReference type="SUPFAM" id="SSF53098">
    <property type="entry name" value="Ribonuclease H-like"/>
    <property type="match status" value="1"/>
</dbReference>
<dbReference type="Gene3D" id="3.30.420.10">
    <property type="entry name" value="Ribonuclease H-like superfamily/Ribonuclease H"/>
    <property type="match status" value="1"/>
</dbReference>
<keyword evidence="4" id="KW-0540">Nuclease</keyword>
<name>A0ABQ8PEZ0_9FUNG</name>
<comment type="similarity">
    <text evidence="2">Belongs to the RNase H family.</text>
</comment>
<evidence type="ECO:0000256" key="5">
    <source>
        <dbReference type="ARBA" id="ARBA00022723"/>
    </source>
</evidence>
<dbReference type="EC" id="3.1.26.4" evidence="3"/>
<evidence type="ECO:0000256" key="3">
    <source>
        <dbReference type="ARBA" id="ARBA00012180"/>
    </source>
</evidence>
<organism evidence="10 11">
    <name type="scientific">Coemansia umbellata</name>
    <dbReference type="NCBI Taxonomy" id="1424467"/>
    <lineage>
        <taxon>Eukaryota</taxon>
        <taxon>Fungi</taxon>
        <taxon>Fungi incertae sedis</taxon>
        <taxon>Zoopagomycota</taxon>
        <taxon>Kickxellomycotina</taxon>
        <taxon>Kickxellomycetes</taxon>
        <taxon>Kickxellales</taxon>
        <taxon>Kickxellaceae</taxon>
        <taxon>Coemansia</taxon>
    </lineage>
</organism>
<evidence type="ECO:0000313" key="11">
    <source>
        <dbReference type="Proteomes" id="UP001151295"/>
    </source>
</evidence>
<dbReference type="Proteomes" id="UP001151295">
    <property type="component" value="Unassembled WGS sequence"/>
</dbReference>
<feature type="region of interest" description="Disordered" evidence="8">
    <location>
        <begin position="358"/>
        <end position="385"/>
    </location>
</feature>
<dbReference type="Pfam" id="PF00075">
    <property type="entry name" value="RNase_H"/>
    <property type="match status" value="1"/>
</dbReference>
<reference evidence="10" key="1">
    <citation type="submission" date="2022-07" db="EMBL/GenBank/DDBJ databases">
        <title>Phylogenomic reconstructions and comparative analyses of Kickxellomycotina fungi.</title>
        <authorList>
            <person name="Reynolds N.K."/>
            <person name="Stajich J.E."/>
            <person name="Barry K."/>
            <person name="Grigoriev I.V."/>
            <person name="Crous P."/>
            <person name="Smith M.E."/>
        </authorList>
    </citation>
    <scope>NUCLEOTIDE SEQUENCE</scope>
    <source>
        <strain evidence="10">BCRC 34882</strain>
    </source>
</reference>
<evidence type="ECO:0000256" key="6">
    <source>
        <dbReference type="ARBA" id="ARBA00022759"/>
    </source>
</evidence>
<keyword evidence="7" id="KW-0378">Hydrolase</keyword>
<evidence type="ECO:0000256" key="2">
    <source>
        <dbReference type="ARBA" id="ARBA00005300"/>
    </source>
</evidence>
<accession>A0ABQ8PEZ0</accession>
<comment type="caution">
    <text evidence="10">The sequence shown here is derived from an EMBL/GenBank/DDBJ whole genome shotgun (WGS) entry which is preliminary data.</text>
</comment>